<feature type="compositionally biased region" description="Basic and acidic residues" evidence="1">
    <location>
        <begin position="8"/>
        <end position="22"/>
    </location>
</feature>
<evidence type="ECO:0000313" key="3">
    <source>
        <dbReference type="Proteomes" id="UP000824120"/>
    </source>
</evidence>
<name>A0A9J6AFI0_SOLCO</name>
<evidence type="ECO:0000313" key="2">
    <source>
        <dbReference type="EMBL" id="KAG5623413.1"/>
    </source>
</evidence>
<accession>A0A9J6AFI0</accession>
<dbReference type="EMBL" id="JACXVP010000002">
    <property type="protein sequence ID" value="KAG5623413.1"/>
    <property type="molecule type" value="Genomic_DNA"/>
</dbReference>
<keyword evidence="3" id="KW-1185">Reference proteome</keyword>
<evidence type="ECO:0000256" key="1">
    <source>
        <dbReference type="SAM" id="MobiDB-lite"/>
    </source>
</evidence>
<dbReference type="Proteomes" id="UP000824120">
    <property type="component" value="Chromosome 2"/>
</dbReference>
<evidence type="ECO:0008006" key="4">
    <source>
        <dbReference type="Google" id="ProtNLM"/>
    </source>
</evidence>
<protein>
    <recommendedName>
        <fullName evidence="4">Retrotransposon gag domain-containing protein</fullName>
    </recommendedName>
</protein>
<comment type="caution">
    <text evidence="2">The sequence shown here is derived from an EMBL/GenBank/DDBJ whole genome shotgun (WGS) entry which is preliminary data.</text>
</comment>
<proteinExistence type="predicted"/>
<dbReference type="OrthoDB" id="1434596at2759"/>
<dbReference type="AlphaFoldDB" id="A0A9J6AFI0"/>
<feature type="region of interest" description="Disordered" evidence="1">
    <location>
        <begin position="1"/>
        <end position="33"/>
    </location>
</feature>
<organism evidence="2 3">
    <name type="scientific">Solanum commersonii</name>
    <name type="common">Commerson's wild potato</name>
    <name type="synonym">Commerson's nightshade</name>
    <dbReference type="NCBI Taxonomy" id="4109"/>
    <lineage>
        <taxon>Eukaryota</taxon>
        <taxon>Viridiplantae</taxon>
        <taxon>Streptophyta</taxon>
        <taxon>Embryophyta</taxon>
        <taxon>Tracheophyta</taxon>
        <taxon>Spermatophyta</taxon>
        <taxon>Magnoliopsida</taxon>
        <taxon>eudicotyledons</taxon>
        <taxon>Gunneridae</taxon>
        <taxon>Pentapetalae</taxon>
        <taxon>asterids</taxon>
        <taxon>lamiids</taxon>
        <taxon>Solanales</taxon>
        <taxon>Solanaceae</taxon>
        <taxon>Solanoideae</taxon>
        <taxon>Solaneae</taxon>
        <taxon>Solanum</taxon>
    </lineage>
</organism>
<reference evidence="2 3" key="1">
    <citation type="submission" date="2020-09" db="EMBL/GenBank/DDBJ databases">
        <title>De no assembly of potato wild relative species, Solanum commersonii.</title>
        <authorList>
            <person name="Cho K."/>
        </authorList>
    </citation>
    <scope>NUCLEOTIDE SEQUENCE [LARGE SCALE GENOMIC DNA]</scope>
    <source>
        <strain evidence="2">LZ3.2</strain>
        <tissue evidence="2">Leaf</tissue>
    </source>
</reference>
<gene>
    <name evidence="2" type="ORF">H5410_008631</name>
</gene>
<sequence length="225" mass="24104">MATEEALDAVKKNDKGKNHEETEGAGEIYTPSGQPMAWVSASQTGGAPTMVTPGGYQLGMRHLPQFQSPLGGSMHHTPVMGGGPAGHMGAGSSTPFQMHTGGQTQMPYGGFQSHPTMGIPGGEGTQPPAHGHFFNSMSRLSKIEFPRSYGESKLVKQTGSVKDYQNEFDKIMTRLTILPEYAISGFITGLKPEIGYTVKNHKPFSLPQAYPAETPEARLMPNKIG</sequence>